<evidence type="ECO:0000256" key="1">
    <source>
        <dbReference type="ARBA" id="ARBA00004370"/>
    </source>
</evidence>
<dbReference type="GO" id="GO:0065002">
    <property type="term" value="P:intracellular protein transmembrane transport"/>
    <property type="evidence" value="ECO:0007669"/>
    <property type="project" value="UniProtKB-UniRule"/>
</dbReference>
<dbReference type="EMBL" id="MPRJ01000059">
    <property type="protein sequence ID" value="OOZ36029.1"/>
    <property type="molecule type" value="Genomic_DNA"/>
</dbReference>
<comment type="caution">
    <text evidence="10">The sequence shown here is derived from an EMBL/GenBank/DDBJ whole genome shotgun (WGS) entry which is preliminary data.</text>
</comment>
<evidence type="ECO:0000313" key="10">
    <source>
        <dbReference type="EMBL" id="OOZ36029.1"/>
    </source>
</evidence>
<evidence type="ECO:0000256" key="7">
    <source>
        <dbReference type="ARBA" id="ARBA00023010"/>
    </source>
</evidence>
<feature type="transmembrane region" description="Helical" evidence="9">
    <location>
        <begin position="15"/>
        <end position="34"/>
    </location>
</feature>
<dbReference type="GO" id="GO:0009306">
    <property type="term" value="P:protein secretion"/>
    <property type="evidence" value="ECO:0007669"/>
    <property type="project" value="UniProtKB-UniRule"/>
</dbReference>
<feature type="transmembrane region" description="Helical" evidence="9">
    <location>
        <begin position="39"/>
        <end position="58"/>
    </location>
</feature>
<evidence type="ECO:0000256" key="5">
    <source>
        <dbReference type="ARBA" id="ARBA00022927"/>
    </source>
</evidence>
<dbReference type="GO" id="GO:0008320">
    <property type="term" value="F:protein transmembrane transporter activity"/>
    <property type="evidence" value="ECO:0007669"/>
    <property type="project" value="UniProtKB-UniRule"/>
</dbReference>
<evidence type="ECO:0000256" key="4">
    <source>
        <dbReference type="ARBA" id="ARBA00022692"/>
    </source>
</evidence>
<comment type="caution">
    <text evidence="9">Lacks conserved residue(s) required for the propagation of feature annotation.</text>
</comment>
<dbReference type="AlphaFoldDB" id="A0A1T2KT47"/>
<accession>A0A1T2KT47</accession>
<dbReference type="RefSeq" id="WP_078487728.1">
    <property type="nucleotide sequence ID" value="NZ_MPRJ01000059.1"/>
</dbReference>
<comment type="similarity">
    <text evidence="9">Belongs to the SecE/SEC61-gamma family.</text>
</comment>
<dbReference type="Gene3D" id="1.20.5.1030">
    <property type="entry name" value="Preprotein translocase secy subunit"/>
    <property type="match status" value="1"/>
</dbReference>
<comment type="function">
    <text evidence="9">Essential subunit of the Sec protein translocation channel SecYEG. Clamps together the 2 halves of SecY. May contact the channel plug during translocation.</text>
</comment>
<dbReference type="Proteomes" id="UP000190896">
    <property type="component" value="Unassembled WGS sequence"/>
</dbReference>
<keyword evidence="8 9" id="KW-0472">Membrane</keyword>
<evidence type="ECO:0000256" key="2">
    <source>
        <dbReference type="ARBA" id="ARBA00022448"/>
    </source>
</evidence>
<dbReference type="GO" id="GO:0005886">
    <property type="term" value="C:plasma membrane"/>
    <property type="evidence" value="ECO:0007669"/>
    <property type="project" value="UniProtKB-UniRule"/>
</dbReference>
<reference evidence="10 11" key="1">
    <citation type="submission" date="2016-11" db="EMBL/GenBank/DDBJ databases">
        <title>Mixed transmission modes and dynamic genome evolution in an obligate animal-bacterial symbiosis.</title>
        <authorList>
            <person name="Russell S.L."/>
            <person name="Corbett-Detig R.B."/>
            <person name="Cavanaugh C.M."/>
        </authorList>
    </citation>
    <scope>NUCLEOTIDE SEQUENCE [LARGE SCALE GENOMIC DNA]</scope>
    <source>
        <strain evidence="10">Se-Cadez</strain>
    </source>
</reference>
<name>A0A1T2KT47_9GAMM</name>
<comment type="subunit">
    <text evidence="9">Component of the Sec protein translocase complex. Heterotrimer consisting of SecY, SecE and SecG subunits. The heterotrimers can form oligomers, although 1 heterotrimer is thought to be able to translocate proteins. Interacts with the ribosome. Interacts with SecDF, and other proteins may be involved. Interacts with SecA.</text>
</comment>
<comment type="subcellular location">
    <subcellularLocation>
        <location evidence="1">Membrane</location>
    </subcellularLocation>
</comment>
<proteinExistence type="inferred from homology"/>
<evidence type="ECO:0000256" key="3">
    <source>
        <dbReference type="ARBA" id="ARBA00022475"/>
    </source>
</evidence>
<dbReference type="PANTHER" id="PTHR33910">
    <property type="entry name" value="PROTEIN TRANSLOCASE SUBUNIT SECE"/>
    <property type="match status" value="1"/>
</dbReference>
<dbReference type="InterPro" id="IPR001901">
    <property type="entry name" value="Translocase_SecE/Sec61-g"/>
</dbReference>
<keyword evidence="7 9" id="KW-0811">Translocation</keyword>
<evidence type="ECO:0000256" key="6">
    <source>
        <dbReference type="ARBA" id="ARBA00022989"/>
    </source>
</evidence>
<dbReference type="GO" id="GO:0006605">
    <property type="term" value="P:protein targeting"/>
    <property type="evidence" value="ECO:0007669"/>
    <property type="project" value="UniProtKB-UniRule"/>
</dbReference>
<organism evidence="10 11">
    <name type="scientific">Solemya velesiana gill symbiont</name>
    <dbReference type="NCBI Taxonomy" id="1918948"/>
    <lineage>
        <taxon>Bacteria</taxon>
        <taxon>Pseudomonadati</taxon>
        <taxon>Pseudomonadota</taxon>
        <taxon>Gammaproteobacteria</taxon>
        <taxon>sulfur-oxidizing symbionts</taxon>
    </lineage>
</organism>
<dbReference type="NCBIfam" id="TIGR00964">
    <property type="entry name" value="secE_bact"/>
    <property type="match status" value="1"/>
</dbReference>
<dbReference type="HAMAP" id="MF_00422">
    <property type="entry name" value="SecE"/>
    <property type="match status" value="1"/>
</dbReference>
<keyword evidence="5 9" id="KW-0653">Protein transport</keyword>
<sequence length="122" mass="13367">MNAKAEVESTTMDTVKLLVAVLLLIGGIGVFYYFEQYSLLGRVLGLLVIAGVAVAMALQSVPGRSVWEFASASRTEVRKVVWPSRQETIQTTLIVFAMVLLIGIVLWLFDMMLMAVVRSVTG</sequence>
<dbReference type="OrthoDB" id="9806365at2"/>
<gene>
    <name evidence="9" type="primary">secE</name>
    <name evidence="10" type="ORF">BOW51_09225</name>
</gene>
<dbReference type="PRINTS" id="PR01650">
    <property type="entry name" value="SECETRNLCASE"/>
</dbReference>
<protein>
    <recommendedName>
        <fullName evidence="9">Protein translocase subunit SecE</fullName>
    </recommendedName>
</protein>
<evidence type="ECO:0000256" key="9">
    <source>
        <dbReference type="HAMAP-Rule" id="MF_00422"/>
    </source>
</evidence>
<evidence type="ECO:0000256" key="8">
    <source>
        <dbReference type="ARBA" id="ARBA00023136"/>
    </source>
</evidence>
<dbReference type="GO" id="GO:0043952">
    <property type="term" value="P:protein transport by the Sec complex"/>
    <property type="evidence" value="ECO:0007669"/>
    <property type="project" value="UniProtKB-UniRule"/>
</dbReference>
<dbReference type="Pfam" id="PF00584">
    <property type="entry name" value="SecE"/>
    <property type="match status" value="1"/>
</dbReference>
<keyword evidence="3 9" id="KW-1003">Cell membrane</keyword>
<dbReference type="InterPro" id="IPR038379">
    <property type="entry name" value="SecE_sf"/>
</dbReference>
<feature type="transmembrane region" description="Helical" evidence="9">
    <location>
        <begin position="89"/>
        <end position="109"/>
    </location>
</feature>
<keyword evidence="11" id="KW-1185">Reference proteome</keyword>
<dbReference type="PANTHER" id="PTHR33910:SF1">
    <property type="entry name" value="PROTEIN TRANSLOCASE SUBUNIT SECE"/>
    <property type="match status" value="1"/>
</dbReference>
<keyword evidence="4 9" id="KW-0812">Transmembrane</keyword>
<keyword evidence="2 9" id="KW-0813">Transport</keyword>
<dbReference type="InterPro" id="IPR005807">
    <property type="entry name" value="SecE_bac"/>
</dbReference>
<keyword evidence="6 9" id="KW-1133">Transmembrane helix</keyword>
<evidence type="ECO:0000313" key="11">
    <source>
        <dbReference type="Proteomes" id="UP000190896"/>
    </source>
</evidence>